<feature type="non-terminal residue" evidence="2">
    <location>
        <position position="1"/>
    </location>
</feature>
<evidence type="ECO:0000256" key="1">
    <source>
        <dbReference type="SAM" id="Phobius"/>
    </source>
</evidence>
<accession>A0A2P5BVP7</accession>
<proteinExistence type="predicted"/>
<evidence type="ECO:0000313" key="2">
    <source>
        <dbReference type="EMBL" id="PON52864.1"/>
    </source>
</evidence>
<dbReference type="Proteomes" id="UP000237000">
    <property type="component" value="Unassembled WGS sequence"/>
</dbReference>
<gene>
    <name evidence="2" type="ORF">TorRG33x02_307090</name>
</gene>
<comment type="caution">
    <text evidence="2">The sequence shown here is derived from an EMBL/GenBank/DDBJ whole genome shotgun (WGS) entry which is preliminary data.</text>
</comment>
<keyword evidence="1" id="KW-0472">Membrane</keyword>
<organism evidence="2 3">
    <name type="scientific">Trema orientale</name>
    <name type="common">Charcoal tree</name>
    <name type="synonym">Celtis orientalis</name>
    <dbReference type="NCBI Taxonomy" id="63057"/>
    <lineage>
        <taxon>Eukaryota</taxon>
        <taxon>Viridiplantae</taxon>
        <taxon>Streptophyta</taxon>
        <taxon>Embryophyta</taxon>
        <taxon>Tracheophyta</taxon>
        <taxon>Spermatophyta</taxon>
        <taxon>Magnoliopsida</taxon>
        <taxon>eudicotyledons</taxon>
        <taxon>Gunneridae</taxon>
        <taxon>Pentapetalae</taxon>
        <taxon>rosids</taxon>
        <taxon>fabids</taxon>
        <taxon>Rosales</taxon>
        <taxon>Cannabaceae</taxon>
        <taxon>Trema</taxon>
    </lineage>
</organism>
<evidence type="ECO:0000313" key="3">
    <source>
        <dbReference type="Proteomes" id="UP000237000"/>
    </source>
</evidence>
<keyword evidence="1" id="KW-1133">Transmembrane helix</keyword>
<dbReference type="EMBL" id="JXTC01000452">
    <property type="protein sequence ID" value="PON52864.1"/>
    <property type="molecule type" value="Genomic_DNA"/>
</dbReference>
<dbReference type="AlphaFoldDB" id="A0A2P5BVP7"/>
<keyword evidence="3" id="KW-1185">Reference proteome</keyword>
<feature type="transmembrane region" description="Helical" evidence="1">
    <location>
        <begin position="12"/>
        <end position="31"/>
    </location>
</feature>
<sequence length="53" mass="5875">PSERSRCKGIVLTLVVVAISYMTAILDFLSFSDNADEDQRILSYTEDCSCGQI</sequence>
<dbReference type="InParanoid" id="A0A2P5BVP7"/>
<keyword evidence="1" id="KW-0812">Transmembrane</keyword>
<name>A0A2P5BVP7_TREOI</name>
<reference evidence="3" key="1">
    <citation type="submission" date="2016-06" db="EMBL/GenBank/DDBJ databases">
        <title>Parallel loss of symbiosis genes in relatives of nitrogen-fixing non-legume Parasponia.</title>
        <authorList>
            <person name="Van Velzen R."/>
            <person name="Holmer R."/>
            <person name="Bu F."/>
            <person name="Rutten L."/>
            <person name="Van Zeijl A."/>
            <person name="Liu W."/>
            <person name="Santuari L."/>
            <person name="Cao Q."/>
            <person name="Sharma T."/>
            <person name="Shen D."/>
            <person name="Roswanjaya Y."/>
            <person name="Wardhani T."/>
            <person name="Kalhor M.S."/>
            <person name="Jansen J."/>
            <person name="Van den Hoogen J."/>
            <person name="Gungor B."/>
            <person name="Hartog M."/>
            <person name="Hontelez J."/>
            <person name="Verver J."/>
            <person name="Yang W.-C."/>
            <person name="Schijlen E."/>
            <person name="Repin R."/>
            <person name="Schilthuizen M."/>
            <person name="Schranz E."/>
            <person name="Heidstra R."/>
            <person name="Miyata K."/>
            <person name="Fedorova E."/>
            <person name="Kohlen W."/>
            <person name="Bisseling T."/>
            <person name="Smit S."/>
            <person name="Geurts R."/>
        </authorList>
    </citation>
    <scope>NUCLEOTIDE SEQUENCE [LARGE SCALE GENOMIC DNA]</scope>
    <source>
        <strain evidence="3">cv. RG33-2</strain>
    </source>
</reference>
<protein>
    <submittedName>
        <fullName evidence="2">Uncharacterized protein</fullName>
    </submittedName>
</protein>